<feature type="transmembrane region" description="Helical" evidence="5">
    <location>
        <begin position="344"/>
        <end position="366"/>
    </location>
</feature>
<feature type="transmembrane region" description="Helical" evidence="5">
    <location>
        <begin position="129"/>
        <end position="151"/>
    </location>
</feature>
<dbReference type="InterPro" id="IPR020846">
    <property type="entry name" value="MFS_dom"/>
</dbReference>
<evidence type="ECO:0000259" key="6">
    <source>
        <dbReference type="PROSITE" id="PS50850"/>
    </source>
</evidence>
<evidence type="ECO:0000313" key="8">
    <source>
        <dbReference type="Proteomes" id="UP000297963"/>
    </source>
</evidence>
<feature type="transmembrane region" description="Helical" evidence="5">
    <location>
        <begin position="76"/>
        <end position="98"/>
    </location>
</feature>
<feature type="transmembrane region" description="Helical" evidence="5">
    <location>
        <begin position="317"/>
        <end position="338"/>
    </location>
</feature>
<feature type="transmembrane region" description="Helical" evidence="5">
    <location>
        <begin position="287"/>
        <end position="305"/>
    </location>
</feature>
<feature type="transmembrane region" description="Helical" evidence="5">
    <location>
        <begin position="157"/>
        <end position="175"/>
    </location>
</feature>
<evidence type="ECO:0000256" key="2">
    <source>
        <dbReference type="ARBA" id="ARBA00022692"/>
    </source>
</evidence>
<dbReference type="EMBL" id="SOFE01000001">
    <property type="protein sequence ID" value="TFB89477.1"/>
    <property type="molecule type" value="Genomic_DNA"/>
</dbReference>
<reference evidence="7 8" key="1">
    <citation type="submission" date="2019-03" db="EMBL/GenBank/DDBJ databases">
        <title>Genomics of glacier-inhabiting Cryobacterium strains.</title>
        <authorList>
            <person name="Liu Q."/>
            <person name="Xin Y.-H."/>
        </authorList>
    </citation>
    <scope>NUCLEOTIDE SEQUENCE [LARGE SCALE GENOMIC DNA]</scope>
    <source>
        <strain evidence="7 8">Hh34</strain>
    </source>
</reference>
<comment type="subcellular location">
    <subcellularLocation>
        <location evidence="1">Cell membrane</location>
        <topology evidence="1">Multi-pass membrane protein</topology>
    </subcellularLocation>
</comment>
<dbReference type="PROSITE" id="PS50850">
    <property type="entry name" value="MFS"/>
    <property type="match status" value="1"/>
</dbReference>
<dbReference type="PANTHER" id="PTHR23501">
    <property type="entry name" value="MAJOR FACILITATOR SUPERFAMILY"/>
    <property type="match status" value="1"/>
</dbReference>
<feature type="transmembrane region" description="Helical" evidence="5">
    <location>
        <begin position="42"/>
        <end position="64"/>
    </location>
</feature>
<accession>A0A4R8VWB0</accession>
<dbReference type="GO" id="GO:0005886">
    <property type="term" value="C:plasma membrane"/>
    <property type="evidence" value="ECO:0007669"/>
    <property type="project" value="UniProtKB-SubCell"/>
</dbReference>
<dbReference type="Proteomes" id="UP000297963">
    <property type="component" value="Unassembled WGS sequence"/>
</dbReference>
<feature type="transmembrane region" description="Helical" evidence="5">
    <location>
        <begin position="387"/>
        <end position="410"/>
    </location>
</feature>
<evidence type="ECO:0000256" key="4">
    <source>
        <dbReference type="ARBA" id="ARBA00023136"/>
    </source>
</evidence>
<dbReference type="RefSeq" id="WP_139226630.1">
    <property type="nucleotide sequence ID" value="NZ_BKAC01000002.1"/>
</dbReference>
<protein>
    <submittedName>
        <fullName evidence="7">MFS transporter</fullName>
    </submittedName>
</protein>
<feature type="transmembrane region" description="Helical" evidence="5">
    <location>
        <begin position="195"/>
        <end position="213"/>
    </location>
</feature>
<feature type="transmembrane region" description="Helical" evidence="5">
    <location>
        <begin position="219"/>
        <end position="240"/>
    </location>
</feature>
<proteinExistence type="predicted"/>
<keyword evidence="3 5" id="KW-1133">Transmembrane helix</keyword>
<dbReference type="InterPro" id="IPR036259">
    <property type="entry name" value="MFS_trans_sf"/>
</dbReference>
<evidence type="ECO:0000313" key="7">
    <source>
        <dbReference type="EMBL" id="TFB89477.1"/>
    </source>
</evidence>
<keyword evidence="4 5" id="KW-0472">Membrane</keyword>
<dbReference type="SUPFAM" id="SSF103473">
    <property type="entry name" value="MFS general substrate transporter"/>
    <property type="match status" value="1"/>
</dbReference>
<feature type="domain" description="Major facilitator superfamily (MFS) profile" evidence="6">
    <location>
        <begin position="7"/>
        <end position="445"/>
    </location>
</feature>
<name>A0A4R8VWB0_9MICO</name>
<dbReference type="AlphaFoldDB" id="A0A4R8VWB0"/>
<evidence type="ECO:0000256" key="1">
    <source>
        <dbReference type="ARBA" id="ARBA00004651"/>
    </source>
</evidence>
<keyword evidence="2 5" id="KW-0812">Transmembrane</keyword>
<comment type="caution">
    <text evidence="7">The sequence shown here is derived from an EMBL/GenBank/DDBJ whole genome shotgun (WGS) entry which is preliminary data.</text>
</comment>
<feature type="transmembrane region" description="Helical" evidence="5">
    <location>
        <begin position="104"/>
        <end position="122"/>
    </location>
</feature>
<dbReference type="Pfam" id="PF07690">
    <property type="entry name" value="MFS_1"/>
    <property type="match status" value="1"/>
</dbReference>
<evidence type="ECO:0000256" key="5">
    <source>
        <dbReference type="SAM" id="Phobius"/>
    </source>
</evidence>
<evidence type="ECO:0000256" key="3">
    <source>
        <dbReference type="ARBA" id="ARBA00022989"/>
    </source>
</evidence>
<dbReference type="GO" id="GO:0022857">
    <property type="term" value="F:transmembrane transporter activity"/>
    <property type="evidence" value="ECO:0007669"/>
    <property type="project" value="InterPro"/>
</dbReference>
<feature type="transmembrane region" description="Helical" evidence="5">
    <location>
        <begin position="252"/>
        <end position="275"/>
    </location>
</feature>
<gene>
    <name evidence="7" type="ORF">E3O11_00205</name>
</gene>
<feature type="transmembrane region" description="Helical" evidence="5">
    <location>
        <begin position="422"/>
        <end position="441"/>
    </location>
</feature>
<organism evidence="7 8">
    <name type="scientific">Cryobacterium levicorallinum</name>
    <dbReference type="NCBI Taxonomy" id="995038"/>
    <lineage>
        <taxon>Bacteria</taxon>
        <taxon>Bacillati</taxon>
        <taxon>Actinomycetota</taxon>
        <taxon>Actinomycetes</taxon>
        <taxon>Micrococcales</taxon>
        <taxon>Microbacteriaceae</taxon>
        <taxon>Cryobacterium</taxon>
    </lineage>
</organism>
<sequence>MTRAGLLAAALLGLELVAGMQAYLLNTVMPVIGSDLDAKDFYGVIVGSAQIAMFLTMPLGPYLLQRFRVDRLLVHLSWLTVAGSVSSAVAPNVGVFVAGRVASGLGAGALATVSLAAIVSVLPAGWRRAVLAGFSVTWVFASLAGPLYAAWVTSVASWRWALVLYLPLLIAARIVAARQLRGTMQPGTDKEPLTLGSAGMLAGGVALLSLVGLQAVPSAVAVTMGAIGAVAVIFAARRLLPPGTLSARAGRPAALATMGLLAGVYFGAQAIMSIIVQDLLGGTTGQAALVLAGSGMGWALAGLAASRWPPRTSRAYVCRAAVGGSLIGLGLLGTGAVILTDDALPRITVVLLGWTLAGIGMGLVYLDTLNKIVDVPPEVDGVTVPRAAAATILVEAIATAVAATLASAVVGRAVAVGQDANPAVVILAVTGAGALSLVWLARRTAMVHVVR</sequence>
<dbReference type="InterPro" id="IPR011701">
    <property type="entry name" value="MFS"/>
</dbReference>
<dbReference type="Gene3D" id="1.20.1250.20">
    <property type="entry name" value="MFS general substrate transporter like domains"/>
    <property type="match status" value="1"/>
</dbReference>
<dbReference type="PANTHER" id="PTHR23501:SF154">
    <property type="entry name" value="MULTIDRUG-EFFLUX TRANSPORTER RV1634-RELATED"/>
    <property type="match status" value="1"/>
</dbReference>